<protein>
    <submittedName>
        <fullName evidence="1">Uncharacterized protein</fullName>
    </submittedName>
</protein>
<evidence type="ECO:0000313" key="1">
    <source>
        <dbReference type="EMBL" id="OGN24806.1"/>
    </source>
</evidence>
<dbReference type="CDD" id="cd03801">
    <property type="entry name" value="GT4_PimA-like"/>
    <property type="match status" value="1"/>
</dbReference>
<dbReference type="EMBL" id="MGKJ01000009">
    <property type="protein sequence ID" value="OGN24806.1"/>
    <property type="molecule type" value="Genomic_DNA"/>
</dbReference>
<proteinExistence type="predicted"/>
<evidence type="ECO:0000313" key="2">
    <source>
        <dbReference type="Proteomes" id="UP000178911"/>
    </source>
</evidence>
<dbReference type="Proteomes" id="UP000178911">
    <property type="component" value="Unassembled WGS sequence"/>
</dbReference>
<sequence>MKIFSNDYFTSLPNSALHVKGGPARFTIEFSAFIVSHGHSWTGLLHGPGGAEPLEELLRVDTGRSFFKISSQSATQEALRKVSEGVAPEVFFAKDIETVAELMRQDSPDIVLINGFSSFAWILSAAARRNDLPFVIQHAGIWKREVDAYGDLFSPGGRAMCYAMEKEAAETASTNIFLNEYSREVFQNTVRPDVMRGSIIIPLPHSGWPFTGNFIPQKRDARILGVVARWDRIKNQGAILAVAEEVNRQRLPWRIRSVTEIPDTPVQADFKARYRELIDILPHMKREALREFYGSVDMMILPSHFDVSPTVVMEAVSVGIPTLISPNVGWVSEYMECGMGDWIVPFDNPGNVIRRIRELFLRTAWPEASQFAEHIKKRHEPFTVFSYYLDLFEQIIKMS</sequence>
<name>A0A1F8GJE2_9BACT</name>
<dbReference type="Gene3D" id="3.40.50.2000">
    <property type="entry name" value="Glycogen Phosphorylase B"/>
    <property type="match status" value="2"/>
</dbReference>
<dbReference type="Pfam" id="PF13692">
    <property type="entry name" value="Glyco_trans_1_4"/>
    <property type="match status" value="1"/>
</dbReference>
<organism evidence="1 2">
    <name type="scientific">Candidatus Yanofskybacteria bacterium RIFCSPLOWO2_01_FULL_43_22</name>
    <dbReference type="NCBI Taxonomy" id="1802695"/>
    <lineage>
        <taxon>Bacteria</taxon>
        <taxon>Candidatus Yanofskyibacteriota</taxon>
    </lineage>
</organism>
<comment type="caution">
    <text evidence="1">The sequence shown here is derived from an EMBL/GenBank/DDBJ whole genome shotgun (WGS) entry which is preliminary data.</text>
</comment>
<gene>
    <name evidence="1" type="ORF">A3A13_04695</name>
</gene>
<dbReference type="SUPFAM" id="SSF53756">
    <property type="entry name" value="UDP-Glycosyltransferase/glycogen phosphorylase"/>
    <property type="match status" value="1"/>
</dbReference>
<dbReference type="AlphaFoldDB" id="A0A1F8GJE2"/>
<dbReference type="STRING" id="1802695.A3A13_04695"/>
<reference evidence="1 2" key="1">
    <citation type="journal article" date="2016" name="Nat. Commun.">
        <title>Thousands of microbial genomes shed light on interconnected biogeochemical processes in an aquifer system.</title>
        <authorList>
            <person name="Anantharaman K."/>
            <person name="Brown C.T."/>
            <person name="Hug L.A."/>
            <person name="Sharon I."/>
            <person name="Castelle C.J."/>
            <person name="Probst A.J."/>
            <person name="Thomas B.C."/>
            <person name="Singh A."/>
            <person name="Wilkins M.J."/>
            <person name="Karaoz U."/>
            <person name="Brodie E.L."/>
            <person name="Williams K.H."/>
            <person name="Hubbard S.S."/>
            <person name="Banfield J.F."/>
        </authorList>
    </citation>
    <scope>NUCLEOTIDE SEQUENCE [LARGE SCALE GENOMIC DNA]</scope>
</reference>
<accession>A0A1F8GJE2</accession>